<protein>
    <submittedName>
        <fullName evidence="2">Uncharacterized protein</fullName>
    </submittedName>
</protein>
<feature type="chain" id="PRO_5046937652" evidence="1">
    <location>
        <begin position="28"/>
        <end position="184"/>
    </location>
</feature>
<sequence>MRHITISKLGFLLTSTVLLLLTSVACTGDQFSGSDQDQGEAGNKVTVTDEMNELISKYIVEYYEDKFFPTEKQFEAHHVYGAAVIDDTVEVYMKSLYLGFNRATGEEAQSGRSGPLLIKLKEDNGSYTFDGLREPMDGSYYLESIKEMFPREYADQAIHDEGEQDQLEDEILKKIAAWLEESET</sequence>
<dbReference type="EMBL" id="JAHQCS010000188">
    <property type="protein sequence ID" value="MBU9714910.1"/>
    <property type="molecule type" value="Genomic_DNA"/>
</dbReference>
<name>A0ABS6JMK2_9BACI</name>
<gene>
    <name evidence="2" type="ORF">KS419_24500</name>
</gene>
<dbReference type="RefSeq" id="WP_217069735.1">
    <property type="nucleotide sequence ID" value="NZ_JAHQCS010000188.1"/>
</dbReference>
<reference evidence="2 3" key="1">
    <citation type="submission" date="2021-06" db="EMBL/GenBank/DDBJ databases">
        <title>Bacillus sp. RD4P76, an endophyte from a halophyte.</title>
        <authorList>
            <person name="Sun J.-Q."/>
        </authorList>
    </citation>
    <scope>NUCLEOTIDE SEQUENCE [LARGE SCALE GENOMIC DNA]</scope>
    <source>
        <strain evidence="2 3">CGMCC 1.15917</strain>
    </source>
</reference>
<comment type="caution">
    <text evidence="2">The sequence shown here is derived from an EMBL/GenBank/DDBJ whole genome shotgun (WGS) entry which is preliminary data.</text>
</comment>
<evidence type="ECO:0000256" key="1">
    <source>
        <dbReference type="SAM" id="SignalP"/>
    </source>
</evidence>
<dbReference type="PROSITE" id="PS51257">
    <property type="entry name" value="PROKAR_LIPOPROTEIN"/>
    <property type="match status" value="1"/>
</dbReference>
<evidence type="ECO:0000313" key="2">
    <source>
        <dbReference type="EMBL" id="MBU9714910.1"/>
    </source>
</evidence>
<organism evidence="2 3">
    <name type="scientific">Evansella tamaricis</name>
    <dbReference type="NCBI Taxonomy" id="2069301"/>
    <lineage>
        <taxon>Bacteria</taxon>
        <taxon>Bacillati</taxon>
        <taxon>Bacillota</taxon>
        <taxon>Bacilli</taxon>
        <taxon>Bacillales</taxon>
        <taxon>Bacillaceae</taxon>
        <taxon>Evansella</taxon>
    </lineage>
</organism>
<dbReference type="Proteomes" id="UP000784880">
    <property type="component" value="Unassembled WGS sequence"/>
</dbReference>
<proteinExistence type="predicted"/>
<accession>A0ABS6JMK2</accession>
<feature type="signal peptide" evidence="1">
    <location>
        <begin position="1"/>
        <end position="27"/>
    </location>
</feature>
<evidence type="ECO:0000313" key="3">
    <source>
        <dbReference type="Proteomes" id="UP000784880"/>
    </source>
</evidence>
<keyword evidence="1" id="KW-0732">Signal</keyword>
<keyword evidence="3" id="KW-1185">Reference proteome</keyword>